<evidence type="ECO:0000313" key="1">
    <source>
        <dbReference type="EMBL" id="RYC31582.1"/>
    </source>
</evidence>
<dbReference type="RefSeq" id="WP_129227250.1">
    <property type="nucleotide sequence ID" value="NZ_QYBB01000013.1"/>
</dbReference>
<sequence length="218" mass="23296">MIEAVIFDVDGTLVDSVDFHAESWERAFARHGHDIAFAALRAQIGKGGDQLMPVFLDAAELKRVGPAIEKERGAIFHADYIDRVKGFPGCGDLFRALRERGLRIALASSSKAPELKVYKAAAGVDGLTDVETSSDDAEKSKPHPDIFEAALARLEVGPDRVVVVGDTPYDAEAARKAGVASIGVLCGGFAEVDIRAAGAARVYRDPADLLAHIDDWAI</sequence>
<dbReference type="Pfam" id="PF00702">
    <property type="entry name" value="Hydrolase"/>
    <property type="match status" value="1"/>
</dbReference>
<dbReference type="OrthoDB" id="9793014at2"/>
<dbReference type="Gene3D" id="1.10.150.240">
    <property type="entry name" value="Putative phosphatase, domain 2"/>
    <property type="match status" value="1"/>
</dbReference>
<dbReference type="NCBIfam" id="TIGR01549">
    <property type="entry name" value="HAD-SF-IA-v1"/>
    <property type="match status" value="1"/>
</dbReference>
<dbReference type="GO" id="GO:0006281">
    <property type="term" value="P:DNA repair"/>
    <property type="evidence" value="ECO:0007669"/>
    <property type="project" value="TreeGrafter"/>
</dbReference>
<comment type="caution">
    <text evidence="1">The sequence shown here is derived from an EMBL/GenBank/DDBJ whole genome shotgun (WGS) entry which is preliminary data.</text>
</comment>
<dbReference type="InterPro" id="IPR036412">
    <property type="entry name" value="HAD-like_sf"/>
</dbReference>
<proteinExistence type="predicted"/>
<dbReference type="GO" id="GO:0008967">
    <property type="term" value="F:phosphoglycolate phosphatase activity"/>
    <property type="evidence" value="ECO:0007669"/>
    <property type="project" value="TreeGrafter"/>
</dbReference>
<dbReference type="PANTHER" id="PTHR43434">
    <property type="entry name" value="PHOSPHOGLYCOLATE PHOSPHATASE"/>
    <property type="match status" value="1"/>
</dbReference>
<dbReference type="SUPFAM" id="SSF56784">
    <property type="entry name" value="HAD-like"/>
    <property type="match status" value="1"/>
</dbReference>
<dbReference type="InterPro" id="IPR050155">
    <property type="entry name" value="HAD-like_hydrolase_sf"/>
</dbReference>
<gene>
    <name evidence="1" type="ORF">D3273_13155</name>
</gene>
<dbReference type="InterPro" id="IPR023214">
    <property type="entry name" value="HAD_sf"/>
</dbReference>
<organism evidence="1 2">
    <name type="scientific">Lichenibacterium minor</name>
    <dbReference type="NCBI Taxonomy" id="2316528"/>
    <lineage>
        <taxon>Bacteria</taxon>
        <taxon>Pseudomonadati</taxon>
        <taxon>Pseudomonadota</taxon>
        <taxon>Alphaproteobacteria</taxon>
        <taxon>Hyphomicrobiales</taxon>
        <taxon>Lichenihabitantaceae</taxon>
        <taxon>Lichenibacterium</taxon>
    </lineage>
</organism>
<reference evidence="1 2" key="2">
    <citation type="submission" date="2019-02" db="EMBL/GenBank/DDBJ databases">
        <title>'Lichenibacterium ramalinii' gen. nov. sp. nov., 'Lichenibacterium minor' gen. nov. sp. nov.</title>
        <authorList>
            <person name="Pankratov T."/>
        </authorList>
    </citation>
    <scope>NUCLEOTIDE SEQUENCE [LARGE SCALE GENOMIC DNA]</scope>
    <source>
        <strain evidence="1 2">RmlP026</strain>
    </source>
</reference>
<keyword evidence="2" id="KW-1185">Reference proteome</keyword>
<keyword evidence="1" id="KW-0378">Hydrolase</keyword>
<dbReference type="NCBIfam" id="TIGR01509">
    <property type="entry name" value="HAD-SF-IA-v3"/>
    <property type="match status" value="1"/>
</dbReference>
<dbReference type="InterPro" id="IPR006439">
    <property type="entry name" value="HAD-SF_hydro_IA"/>
</dbReference>
<dbReference type="Gene3D" id="3.40.50.1000">
    <property type="entry name" value="HAD superfamily/HAD-like"/>
    <property type="match status" value="1"/>
</dbReference>
<name>A0A4Q2U592_9HYPH</name>
<dbReference type="PRINTS" id="PR00413">
    <property type="entry name" value="HADHALOGNASE"/>
</dbReference>
<dbReference type="SFLD" id="SFLDG01135">
    <property type="entry name" value="C1.5.6:_HAD__Beta-PGM__Phospha"/>
    <property type="match status" value="1"/>
</dbReference>
<dbReference type="SFLD" id="SFLDS00003">
    <property type="entry name" value="Haloacid_Dehalogenase"/>
    <property type="match status" value="1"/>
</dbReference>
<protein>
    <submittedName>
        <fullName evidence="1">HAD family hydrolase</fullName>
    </submittedName>
</protein>
<dbReference type="InterPro" id="IPR023198">
    <property type="entry name" value="PGP-like_dom2"/>
</dbReference>
<dbReference type="Proteomes" id="UP000290759">
    <property type="component" value="Unassembled WGS sequence"/>
</dbReference>
<dbReference type="AlphaFoldDB" id="A0A4Q2U592"/>
<dbReference type="PANTHER" id="PTHR43434:SF16">
    <property type="entry name" value="BLL8046 PROTEIN"/>
    <property type="match status" value="1"/>
</dbReference>
<dbReference type="EMBL" id="QYBB01000013">
    <property type="protein sequence ID" value="RYC31582.1"/>
    <property type="molecule type" value="Genomic_DNA"/>
</dbReference>
<reference evidence="1 2" key="1">
    <citation type="submission" date="2018-12" db="EMBL/GenBank/DDBJ databases">
        <authorList>
            <person name="Grouzdev D.S."/>
            <person name="Krutkina M.S."/>
        </authorList>
    </citation>
    <scope>NUCLEOTIDE SEQUENCE [LARGE SCALE GENOMIC DNA]</scope>
    <source>
        <strain evidence="1 2">RmlP026</strain>
    </source>
</reference>
<accession>A0A4Q2U592</accession>
<dbReference type="SFLD" id="SFLDG01129">
    <property type="entry name" value="C1.5:_HAD__Beta-PGM__Phosphata"/>
    <property type="match status" value="1"/>
</dbReference>
<dbReference type="GO" id="GO:0005829">
    <property type="term" value="C:cytosol"/>
    <property type="evidence" value="ECO:0007669"/>
    <property type="project" value="TreeGrafter"/>
</dbReference>
<evidence type="ECO:0000313" key="2">
    <source>
        <dbReference type="Proteomes" id="UP000290759"/>
    </source>
</evidence>